<feature type="transmembrane region" description="Helical" evidence="7">
    <location>
        <begin position="149"/>
        <end position="169"/>
    </location>
</feature>
<dbReference type="GO" id="GO:0009246">
    <property type="term" value="P:enterobacterial common antigen biosynthetic process"/>
    <property type="evidence" value="ECO:0007669"/>
    <property type="project" value="TreeGrafter"/>
</dbReference>
<dbReference type="PANTHER" id="PTHR40074:SF2">
    <property type="entry name" value="O-ACETYLTRANSFERASE WECH"/>
    <property type="match status" value="1"/>
</dbReference>
<evidence type="ECO:0000256" key="2">
    <source>
        <dbReference type="ARBA" id="ARBA00007400"/>
    </source>
</evidence>
<keyword evidence="9" id="KW-0808">Transferase</keyword>
<evidence type="ECO:0000313" key="9">
    <source>
        <dbReference type="EMBL" id="HIU35071.1"/>
    </source>
</evidence>
<keyword evidence="4 7" id="KW-0812">Transmembrane</keyword>
<dbReference type="GO" id="GO:0005886">
    <property type="term" value="C:plasma membrane"/>
    <property type="evidence" value="ECO:0007669"/>
    <property type="project" value="UniProtKB-SubCell"/>
</dbReference>
<feature type="transmembrane region" description="Helical" evidence="7">
    <location>
        <begin position="205"/>
        <end position="221"/>
    </location>
</feature>
<dbReference type="Proteomes" id="UP000824071">
    <property type="component" value="Unassembled WGS sequence"/>
</dbReference>
<comment type="subcellular location">
    <subcellularLocation>
        <location evidence="1">Cell membrane</location>
        <topology evidence="1">Multi-pass membrane protein</topology>
    </subcellularLocation>
</comment>
<protein>
    <submittedName>
        <fullName evidence="9">Acyltransferase</fullName>
    </submittedName>
</protein>
<reference evidence="9" key="1">
    <citation type="submission" date="2020-10" db="EMBL/GenBank/DDBJ databases">
        <authorList>
            <person name="Gilroy R."/>
        </authorList>
    </citation>
    <scope>NUCLEOTIDE SEQUENCE</scope>
    <source>
        <strain evidence="9">ChiGjej1B1-19959</strain>
    </source>
</reference>
<reference evidence="9" key="2">
    <citation type="journal article" date="2021" name="PeerJ">
        <title>Extensive microbial diversity within the chicken gut microbiome revealed by metagenomics and culture.</title>
        <authorList>
            <person name="Gilroy R."/>
            <person name="Ravi A."/>
            <person name="Getino M."/>
            <person name="Pursley I."/>
            <person name="Horton D.L."/>
            <person name="Alikhan N.F."/>
            <person name="Baker D."/>
            <person name="Gharbi K."/>
            <person name="Hall N."/>
            <person name="Watson M."/>
            <person name="Adriaenssens E.M."/>
            <person name="Foster-Nyarko E."/>
            <person name="Jarju S."/>
            <person name="Secka A."/>
            <person name="Antonio M."/>
            <person name="Oren A."/>
            <person name="Chaudhuri R.R."/>
            <person name="La Ragione R."/>
            <person name="Hildebrand F."/>
            <person name="Pallen M.J."/>
        </authorList>
    </citation>
    <scope>NUCLEOTIDE SEQUENCE</scope>
    <source>
        <strain evidence="9">ChiGjej1B1-19959</strain>
    </source>
</reference>
<feature type="transmembrane region" description="Helical" evidence="7">
    <location>
        <begin position="175"/>
        <end position="193"/>
    </location>
</feature>
<feature type="transmembrane region" description="Helical" evidence="7">
    <location>
        <begin position="265"/>
        <end position="286"/>
    </location>
</feature>
<feature type="transmembrane region" description="Helical" evidence="7">
    <location>
        <begin position="81"/>
        <end position="103"/>
    </location>
</feature>
<evidence type="ECO:0000256" key="5">
    <source>
        <dbReference type="ARBA" id="ARBA00022989"/>
    </source>
</evidence>
<feature type="transmembrane region" description="Helical" evidence="7">
    <location>
        <begin position="39"/>
        <end position="60"/>
    </location>
</feature>
<evidence type="ECO:0000259" key="8">
    <source>
        <dbReference type="Pfam" id="PF01757"/>
    </source>
</evidence>
<dbReference type="InterPro" id="IPR002656">
    <property type="entry name" value="Acyl_transf_3_dom"/>
</dbReference>
<keyword evidence="5 7" id="KW-1133">Transmembrane helix</keyword>
<dbReference type="AlphaFoldDB" id="A0A9D1IEA1"/>
<comment type="similarity">
    <text evidence="2">Belongs to the acyltransferase 3 family.</text>
</comment>
<feature type="domain" description="Acyltransferase 3" evidence="8">
    <location>
        <begin position="10"/>
        <end position="306"/>
    </location>
</feature>
<evidence type="ECO:0000256" key="6">
    <source>
        <dbReference type="ARBA" id="ARBA00023136"/>
    </source>
</evidence>
<name>A0A9D1IEA1_9FIRM</name>
<evidence type="ECO:0000313" key="10">
    <source>
        <dbReference type="Proteomes" id="UP000824071"/>
    </source>
</evidence>
<feature type="transmembrane region" description="Helical" evidence="7">
    <location>
        <begin position="292"/>
        <end position="313"/>
    </location>
</feature>
<organism evidence="9 10">
    <name type="scientific">Candidatus Fimenecus excrementigallinarum</name>
    <dbReference type="NCBI Taxonomy" id="2840816"/>
    <lineage>
        <taxon>Bacteria</taxon>
        <taxon>Bacillati</taxon>
        <taxon>Bacillota</taxon>
        <taxon>Clostridia</taxon>
        <taxon>Candidatus Fimenecus</taxon>
    </lineage>
</organism>
<accession>A0A9D1IEA1</accession>
<dbReference type="Pfam" id="PF01757">
    <property type="entry name" value="Acyl_transf_3"/>
    <property type="match status" value="1"/>
</dbReference>
<dbReference type="GO" id="GO:0016413">
    <property type="term" value="F:O-acetyltransferase activity"/>
    <property type="evidence" value="ECO:0007669"/>
    <property type="project" value="TreeGrafter"/>
</dbReference>
<feature type="transmembrane region" description="Helical" evidence="7">
    <location>
        <begin position="233"/>
        <end position="253"/>
    </location>
</feature>
<proteinExistence type="inferred from homology"/>
<gene>
    <name evidence="9" type="ORF">IAC53_00480</name>
</gene>
<keyword evidence="6 7" id="KW-0472">Membrane</keyword>
<sequence>MEKQPGQRIVQLDYIKAISILMVVLTHGAFTEAVRERPIFVFLINMAMPLFMLVYGYVRTVTDRKKRESRRSKAVAWSKKIYNILIPACIAFVIELSLMYLFNGHLPADLLRLLWEEGGIGPGSYYVPILLQLLFLYPILQACFHKNSILTTAATVAFFLAFEILAGRFIDDKLYRLLCFRYLPFIVAGMNMAKYRGSLKKWKNSIFTLSVVSFVWLYLVVYRDYQPRIFSRWTTTAGPVVFWAMSIMIVFLLYVKPLKGIFGRLVSEIGQSSYYIFLTQLVWFGVPLRPQSLTGLPAIVLNWICTVYFGIVFKRIERCIYKKIFTRPKKQTKN</sequence>
<dbReference type="EMBL" id="DVMW01000003">
    <property type="protein sequence ID" value="HIU35071.1"/>
    <property type="molecule type" value="Genomic_DNA"/>
</dbReference>
<evidence type="ECO:0000256" key="7">
    <source>
        <dbReference type="SAM" id="Phobius"/>
    </source>
</evidence>
<feature type="transmembrane region" description="Helical" evidence="7">
    <location>
        <begin position="12"/>
        <end position="33"/>
    </location>
</feature>
<keyword evidence="9" id="KW-0012">Acyltransferase</keyword>
<evidence type="ECO:0000256" key="3">
    <source>
        <dbReference type="ARBA" id="ARBA00022475"/>
    </source>
</evidence>
<keyword evidence="3" id="KW-1003">Cell membrane</keyword>
<feature type="transmembrane region" description="Helical" evidence="7">
    <location>
        <begin position="123"/>
        <end position="140"/>
    </location>
</feature>
<evidence type="ECO:0000256" key="1">
    <source>
        <dbReference type="ARBA" id="ARBA00004651"/>
    </source>
</evidence>
<dbReference type="PANTHER" id="PTHR40074">
    <property type="entry name" value="O-ACETYLTRANSFERASE WECH"/>
    <property type="match status" value="1"/>
</dbReference>
<comment type="caution">
    <text evidence="9">The sequence shown here is derived from an EMBL/GenBank/DDBJ whole genome shotgun (WGS) entry which is preliminary data.</text>
</comment>
<evidence type="ECO:0000256" key="4">
    <source>
        <dbReference type="ARBA" id="ARBA00022692"/>
    </source>
</evidence>